<name>E7RCN4_9BACL</name>
<proteinExistence type="predicted"/>
<reference evidence="1 2" key="1">
    <citation type="journal article" date="2011" name="J. Bacteriol.">
        <title>The Draft Genome of Planococcus donghaensis MPA1U2 Reveals Nonsporulation Pathways Controlled by a Conserved Spo0A Regulon.</title>
        <authorList>
            <person name="Pearson M.D."/>
            <person name="Noller H.F."/>
        </authorList>
    </citation>
    <scope>NUCLEOTIDE SEQUENCE [LARGE SCALE GENOMIC DNA]</scope>
    <source>
        <strain evidence="1 2">MPA1U2</strain>
    </source>
</reference>
<protein>
    <submittedName>
        <fullName evidence="1">Uncharacterized protein</fullName>
    </submittedName>
</protein>
<gene>
    <name evidence="1" type="ORF">GPDM_00990</name>
</gene>
<dbReference type="EMBL" id="AEPB01000001">
    <property type="protein sequence ID" value="EGA91399.1"/>
    <property type="molecule type" value="Genomic_DNA"/>
</dbReference>
<comment type="caution">
    <text evidence="1">The sequence shown here is derived from an EMBL/GenBank/DDBJ whole genome shotgun (WGS) entry which is preliminary data.</text>
</comment>
<sequence length="119" mass="14050">MKPTFHCGKCHHELEEPIMLPYHQLLGIARTFNDVKESMKRKRIQEYIWGTYGPTSKKSATLKGIEEYKRYISMEDTMTFCKRCAFLWDKKGKKACEICKETLISLDTHDCYKCQTYGH</sequence>
<dbReference type="Proteomes" id="UP000003052">
    <property type="component" value="Unassembled WGS sequence"/>
</dbReference>
<evidence type="ECO:0000313" key="2">
    <source>
        <dbReference type="Proteomes" id="UP000003052"/>
    </source>
</evidence>
<accession>E7RCN4</accession>
<evidence type="ECO:0000313" key="1">
    <source>
        <dbReference type="EMBL" id="EGA91399.1"/>
    </source>
</evidence>
<dbReference type="eggNOG" id="ENOG5032PVM">
    <property type="taxonomic scope" value="Bacteria"/>
</dbReference>
<organism evidence="1 2">
    <name type="scientific">Planococcus donghaensis MPA1U2</name>
    <dbReference type="NCBI Taxonomy" id="933115"/>
    <lineage>
        <taxon>Bacteria</taxon>
        <taxon>Bacillati</taxon>
        <taxon>Bacillota</taxon>
        <taxon>Bacilli</taxon>
        <taxon>Bacillales</taxon>
        <taxon>Caryophanaceae</taxon>
        <taxon>Planococcus</taxon>
    </lineage>
</organism>
<dbReference type="RefSeq" id="WP_008428018.1">
    <property type="nucleotide sequence ID" value="NZ_AEPB01000001.1"/>
</dbReference>
<dbReference type="AlphaFoldDB" id="E7RCN4"/>
<dbReference type="OrthoDB" id="3034494at2"/>